<name>A0A6C0NTC3_9BACL</name>
<evidence type="ECO:0000313" key="1">
    <source>
        <dbReference type="EMBL" id="QHW29407.1"/>
    </source>
</evidence>
<gene>
    <name evidence="1" type="ORF">GZH47_00230</name>
</gene>
<dbReference type="AlphaFoldDB" id="A0A6C0NTC3"/>
<dbReference type="KEGG" id="prz:GZH47_00230"/>
<protein>
    <submittedName>
        <fullName evidence="1">Uncharacterized protein</fullName>
    </submittedName>
</protein>
<dbReference type="EMBL" id="CP048286">
    <property type="protein sequence ID" value="QHW29407.1"/>
    <property type="molecule type" value="Genomic_DNA"/>
</dbReference>
<reference evidence="1 2" key="1">
    <citation type="submission" date="2020-02" db="EMBL/GenBank/DDBJ databases">
        <title>Paenibacillus sp. nov., isolated from rhizosphere soil of tomato.</title>
        <authorList>
            <person name="Weon H.-Y."/>
            <person name="Lee S.A."/>
        </authorList>
    </citation>
    <scope>NUCLEOTIDE SEQUENCE [LARGE SCALE GENOMIC DNA]</scope>
    <source>
        <strain evidence="1 2">14171R-81</strain>
    </source>
</reference>
<accession>A0A6C0NTC3</accession>
<sequence length="137" mass="14365">MAGPIMYSTGIIDNRAPNPGTGRPVTNLVIRVENNETVAASAEGVPIILIEVFNETPSGGGFGNQSTYSLNQFSLGDVNQSASTFTLDNVFANLDNFGVRYTLTSTGSFIISIPTVTVTGKNENGTIIATYPLSAVT</sequence>
<proteinExistence type="predicted"/>
<keyword evidence="2" id="KW-1185">Reference proteome</keyword>
<dbReference type="RefSeq" id="WP_162637977.1">
    <property type="nucleotide sequence ID" value="NZ_CP048286.1"/>
</dbReference>
<organism evidence="1 2">
    <name type="scientific">Paenibacillus rhizovicinus</name>
    <dbReference type="NCBI Taxonomy" id="2704463"/>
    <lineage>
        <taxon>Bacteria</taxon>
        <taxon>Bacillati</taxon>
        <taxon>Bacillota</taxon>
        <taxon>Bacilli</taxon>
        <taxon>Bacillales</taxon>
        <taxon>Paenibacillaceae</taxon>
        <taxon>Paenibacillus</taxon>
    </lineage>
</organism>
<evidence type="ECO:0000313" key="2">
    <source>
        <dbReference type="Proteomes" id="UP000479114"/>
    </source>
</evidence>
<dbReference type="Proteomes" id="UP000479114">
    <property type="component" value="Chromosome"/>
</dbReference>